<dbReference type="Proteomes" id="UP000823388">
    <property type="component" value="Chromosome 9N"/>
</dbReference>
<keyword evidence="2" id="KW-1185">Reference proteome</keyword>
<gene>
    <name evidence="1" type="ORF">PVAP13_9NG490700</name>
</gene>
<dbReference type="EMBL" id="CM029054">
    <property type="protein sequence ID" value="KAG2539621.1"/>
    <property type="molecule type" value="Genomic_DNA"/>
</dbReference>
<evidence type="ECO:0000313" key="2">
    <source>
        <dbReference type="Proteomes" id="UP000823388"/>
    </source>
</evidence>
<protein>
    <submittedName>
        <fullName evidence="1">Uncharacterized protein</fullName>
    </submittedName>
</protein>
<comment type="caution">
    <text evidence="1">The sequence shown here is derived from an EMBL/GenBank/DDBJ whole genome shotgun (WGS) entry which is preliminary data.</text>
</comment>
<reference evidence="1" key="1">
    <citation type="submission" date="2020-05" db="EMBL/GenBank/DDBJ databases">
        <title>WGS assembly of Panicum virgatum.</title>
        <authorList>
            <person name="Lovell J.T."/>
            <person name="Jenkins J."/>
            <person name="Shu S."/>
            <person name="Juenger T.E."/>
            <person name="Schmutz J."/>
        </authorList>
    </citation>
    <scope>NUCLEOTIDE SEQUENCE</scope>
    <source>
        <strain evidence="1">AP13</strain>
    </source>
</reference>
<organism evidence="1 2">
    <name type="scientific">Panicum virgatum</name>
    <name type="common">Blackwell switchgrass</name>
    <dbReference type="NCBI Taxonomy" id="38727"/>
    <lineage>
        <taxon>Eukaryota</taxon>
        <taxon>Viridiplantae</taxon>
        <taxon>Streptophyta</taxon>
        <taxon>Embryophyta</taxon>
        <taxon>Tracheophyta</taxon>
        <taxon>Spermatophyta</taxon>
        <taxon>Magnoliopsida</taxon>
        <taxon>Liliopsida</taxon>
        <taxon>Poales</taxon>
        <taxon>Poaceae</taxon>
        <taxon>PACMAD clade</taxon>
        <taxon>Panicoideae</taxon>
        <taxon>Panicodae</taxon>
        <taxon>Paniceae</taxon>
        <taxon>Panicinae</taxon>
        <taxon>Panicum</taxon>
        <taxon>Panicum sect. Hiantes</taxon>
    </lineage>
</organism>
<name>A0A8T0MQ92_PANVG</name>
<sequence length="114" mass="12926">MHVQSMQLFRCIMSILEHTLILNCAIARGPSMEDLVFYTFFAVCDIYIHLISHLTSFQIIFCCSSAKLLYSMEYVYDPVGQLKQIEGTQIALLDTHFSKEGHGPYDRACVVAIA</sequence>
<proteinExistence type="predicted"/>
<evidence type="ECO:0000313" key="1">
    <source>
        <dbReference type="EMBL" id="KAG2539621.1"/>
    </source>
</evidence>
<dbReference type="AlphaFoldDB" id="A0A8T0MQ92"/>
<accession>A0A8T0MQ92</accession>